<accession>A0A7G9SHW6</accession>
<dbReference type="EMBL" id="CP060718">
    <property type="protein sequence ID" value="QNN67441.1"/>
    <property type="molecule type" value="Genomic_DNA"/>
</dbReference>
<name>A0A7G9SHW6_9SPHN</name>
<dbReference type="InterPro" id="IPR013815">
    <property type="entry name" value="ATP_grasp_subdomain_1"/>
</dbReference>
<sequence>MRALILVPPADYAVDWRWAFDPQARALREGGFDVTTAPWNDVGCVAGFDLLLPLVAWGYHQRFGEWLRLLERFERERVPVENAPATLRWNSDKAYLAELSARGVATVPTLTVPSLDDAALEHARTQFGTADLVVKPTVSASAYGTYRLSPGDPVPGLVRGWRMLVQPWLDRITDAGEYSLIFFGERFSHAVSKVPRAGEFRVQPEWGGYIVRCDPPDGALELARAALAAAPVSTTYARVDLVIGNDGGLQVIELELVEPALFLEQAPEAAAPFAAAMRSAVERAREQPLADR</sequence>
<proteinExistence type="predicted"/>
<evidence type="ECO:0000313" key="1">
    <source>
        <dbReference type="EMBL" id="QNN67441.1"/>
    </source>
</evidence>
<dbReference type="Proteomes" id="UP000515971">
    <property type="component" value="Chromosome"/>
</dbReference>
<gene>
    <name evidence="1" type="ORF">H9L13_00215</name>
</gene>
<dbReference type="SUPFAM" id="SSF56059">
    <property type="entry name" value="Glutathione synthetase ATP-binding domain-like"/>
    <property type="match status" value="1"/>
</dbReference>
<dbReference type="GO" id="GO:0005524">
    <property type="term" value="F:ATP binding"/>
    <property type="evidence" value="ECO:0007669"/>
    <property type="project" value="InterPro"/>
</dbReference>
<keyword evidence="2" id="KW-1185">Reference proteome</keyword>
<dbReference type="PANTHER" id="PTHR39217:SF1">
    <property type="entry name" value="GLUTATHIONE SYNTHETASE"/>
    <property type="match status" value="1"/>
</dbReference>
<evidence type="ECO:0008006" key="3">
    <source>
        <dbReference type="Google" id="ProtNLM"/>
    </source>
</evidence>
<dbReference type="Gene3D" id="3.30.1490.20">
    <property type="entry name" value="ATP-grasp fold, A domain"/>
    <property type="match status" value="1"/>
</dbReference>
<dbReference type="Gene3D" id="3.40.50.20">
    <property type="match status" value="1"/>
</dbReference>
<dbReference type="InterPro" id="IPR053191">
    <property type="entry name" value="DcsG_Biosynth_Enzyme"/>
</dbReference>
<reference evidence="1 2" key="1">
    <citation type="submission" date="2020-08" db="EMBL/GenBank/DDBJ databases">
        <title>Genome sequence of Sphingomonas lutea KCTC 23642T.</title>
        <authorList>
            <person name="Hyun D.-W."/>
            <person name="Bae J.-W."/>
        </authorList>
    </citation>
    <scope>NUCLEOTIDE SEQUENCE [LARGE SCALE GENOMIC DNA]</scope>
    <source>
        <strain evidence="1 2">KCTC 23642</strain>
    </source>
</reference>
<organism evidence="1 2">
    <name type="scientific">Sphingomonas lutea</name>
    <dbReference type="NCBI Taxonomy" id="1045317"/>
    <lineage>
        <taxon>Bacteria</taxon>
        <taxon>Pseudomonadati</taxon>
        <taxon>Pseudomonadota</taxon>
        <taxon>Alphaproteobacteria</taxon>
        <taxon>Sphingomonadales</taxon>
        <taxon>Sphingomonadaceae</taxon>
        <taxon>Sphingomonas</taxon>
    </lineage>
</organism>
<dbReference type="PANTHER" id="PTHR39217">
    <property type="match status" value="1"/>
</dbReference>
<protein>
    <recommendedName>
        <fullName evidence="3">ATP-grasp domain-containing protein</fullName>
    </recommendedName>
</protein>
<dbReference type="RefSeq" id="WP_187538030.1">
    <property type="nucleotide sequence ID" value="NZ_BAABJT010000001.1"/>
</dbReference>
<dbReference type="AlphaFoldDB" id="A0A7G9SHW6"/>
<dbReference type="KEGG" id="slut:H9L13_00215"/>
<evidence type="ECO:0000313" key="2">
    <source>
        <dbReference type="Proteomes" id="UP000515971"/>
    </source>
</evidence>
<dbReference type="Gene3D" id="3.30.470.20">
    <property type="entry name" value="ATP-grasp fold, B domain"/>
    <property type="match status" value="1"/>
</dbReference>